<sequence>MQRLQVAATLQDLKAETARRQTCESKLGITTAALQSEHSAHAQTKNKLALRTLEAWAWRIGAVAAVILAVRR</sequence>
<evidence type="ECO:0000313" key="2">
    <source>
        <dbReference type="Proteomes" id="UP000251993"/>
    </source>
</evidence>
<dbReference type="EMBL" id="CP030850">
    <property type="protein sequence ID" value="AXE21156.1"/>
    <property type="molecule type" value="Genomic_DNA"/>
</dbReference>
<dbReference type="AlphaFoldDB" id="A0A344TR85"/>
<name>A0A344TR85_9BACT</name>
<keyword evidence="2" id="KW-1185">Reference proteome</keyword>
<dbReference type="Proteomes" id="UP000251993">
    <property type="component" value="Chromosome"/>
</dbReference>
<accession>A0A344TR85</accession>
<gene>
    <name evidence="1" type="ORF">DR864_27180</name>
</gene>
<dbReference type="KEGG" id="run:DR864_27180"/>
<evidence type="ECO:0000313" key="1">
    <source>
        <dbReference type="EMBL" id="AXE21156.1"/>
    </source>
</evidence>
<reference evidence="1 2" key="1">
    <citation type="submission" date="2018-07" db="EMBL/GenBank/DDBJ databases">
        <title>Genome sequencing of Runella.</title>
        <authorList>
            <person name="Baek M.-G."/>
            <person name="Yi H."/>
        </authorList>
    </citation>
    <scope>NUCLEOTIDE SEQUENCE [LARGE SCALE GENOMIC DNA]</scope>
    <source>
        <strain evidence="1 2">HYN0085</strain>
    </source>
</reference>
<proteinExistence type="predicted"/>
<protein>
    <submittedName>
        <fullName evidence="1">Uncharacterized protein</fullName>
    </submittedName>
</protein>
<organism evidence="1 2">
    <name type="scientific">Runella rosea</name>
    <dbReference type="NCBI Taxonomy" id="2259595"/>
    <lineage>
        <taxon>Bacteria</taxon>
        <taxon>Pseudomonadati</taxon>
        <taxon>Bacteroidota</taxon>
        <taxon>Cytophagia</taxon>
        <taxon>Cytophagales</taxon>
        <taxon>Spirosomataceae</taxon>
        <taxon>Runella</taxon>
    </lineage>
</organism>